<dbReference type="RefSeq" id="WP_289608205.1">
    <property type="nucleotide sequence ID" value="NZ_JAUDCG010000043.1"/>
</dbReference>
<evidence type="ECO:0000256" key="5">
    <source>
        <dbReference type="SAM" id="Phobius"/>
    </source>
</evidence>
<organism evidence="7 8">
    <name type="scientific">Amedibacillus dolichus</name>
    <dbReference type="NCBI Taxonomy" id="31971"/>
    <lineage>
        <taxon>Bacteria</taxon>
        <taxon>Bacillati</taxon>
        <taxon>Bacillota</taxon>
        <taxon>Erysipelotrichia</taxon>
        <taxon>Erysipelotrichales</taxon>
        <taxon>Erysipelotrichaceae</taxon>
        <taxon>Amedibacillus</taxon>
    </lineage>
</organism>
<name>A0ABT7UDQ4_9FIRM</name>
<evidence type="ECO:0000256" key="2">
    <source>
        <dbReference type="ARBA" id="ARBA00022692"/>
    </source>
</evidence>
<feature type="transmembrane region" description="Helical" evidence="5">
    <location>
        <begin position="109"/>
        <end position="127"/>
    </location>
</feature>
<proteinExistence type="predicted"/>
<reference evidence="7 8" key="3">
    <citation type="submission" date="2023-06" db="EMBL/GenBank/DDBJ databases">
        <authorList>
            <person name="Zeman M."/>
            <person name="Kubasova T."/>
            <person name="Jahodarova E."/>
            <person name="Nykrynova M."/>
            <person name="Rychlik I."/>
        </authorList>
    </citation>
    <scope>NUCLEOTIDE SEQUENCE [LARGE SCALE GENOMIC DNA]</scope>
    <source>
        <strain evidence="7 8">ET39</strain>
    </source>
</reference>
<feature type="transmembrane region" description="Helical" evidence="5">
    <location>
        <begin position="55"/>
        <end position="75"/>
    </location>
</feature>
<gene>
    <name evidence="7" type="ORF">QUV96_08950</name>
</gene>
<keyword evidence="3 5" id="KW-1133">Transmembrane helix</keyword>
<sequence length="425" mass="46467">MHLPPIGKRILKSAAAVFFCLLLDQLRQGAGIVFYSCIAAVLCMQQDVSSSVRIGRNRVIGTLIGGVFGMLVLVGERWSSLDHWLLHALIVSAVIIGIIYLTVLLHQTSASYISCVVFLSVVISHGHDADPFLFAMNRVLDTLIGIAVAYAVNAVHIPWRRGEGRACLCDLSAIDGRSAAFRVQLRRLQERGVHLYLHALLPPGANADLLSDVHPQGIALFGGSLLYDPQSGHYQPLCSLSAQIGRTVMDLLRESGCTSFAYVPCRDILQIHISGEAMDPCSEQLFQLLRRAPAHACIFSPPAPTQAISAISTVIASEKLPSFEAQMKAIGDIRLYVWPLMPTHALVVLCPAQASLHQAIDQWQMDGVHLQVITALMDEEALFARCDTLCISERASREVREAAERCGGVGIQDPIRAIRRCLRVR</sequence>
<evidence type="ECO:0000313" key="8">
    <source>
        <dbReference type="Proteomes" id="UP001529340"/>
    </source>
</evidence>
<evidence type="ECO:0000256" key="3">
    <source>
        <dbReference type="ARBA" id="ARBA00022989"/>
    </source>
</evidence>
<dbReference type="EMBL" id="JAUDCG010000043">
    <property type="protein sequence ID" value="MDM8157763.1"/>
    <property type="molecule type" value="Genomic_DNA"/>
</dbReference>
<evidence type="ECO:0000259" key="6">
    <source>
        <dbReference type="Pfam" id="PF13515"/>
    </source>
</evidence>
<dbReference type="Pfam" id="PF13515">
    <property type="entry name" value="FUSC_2"/>
    <property type="match status" value="1"/>
</dbReference>
<comment type="caution">
    <text evidence="7">The sequence shown here is derived from an EMBL/GenBank/DDBJ whole genome shotgun (WGS) entry which is preliminary data.</text>
</comment>
<keyword evidence="4 5" id="KW-0472">Membrane</keyword>
<dbReference type="InterPro" id="IPR049453">
    <property type="entry name" value="Memb_transporter_dom"/>
</dbReference>
<feature type="transmembrane region" description="Helical" evidence="5">
    <location>
        <begin position="139"/>
        <end position="159"/>
    </location>
</feature>
<reference evidence="7 8" key="1">
    <citation type="submission" date="2023-06" db="EMBL/GenBank/DDBJ databases">
        <title>Identification and characterization of horizontal gene transfer across gut microbiota members of farm animals based on homology search.</title>
        <authorList>
            <person name="Schwarzerova J."/>
            <person name="Nykrynova M."/>
            <person name="Jureckova K."/>
            <person name="Cejkova D."/>
            <person name="Rychlik I."/>
        </authorList>
    </citation>
    <scope>NUCLEOTIDE SEQUENCE [LARGE SCALE GENOMIC DNA]</scope>
    <source>
        <strain evidence="7 8">ET39</strain>
    </source>
</reference>
<feature type="domain" description="Integral membrane bound transporter" evidence="6">
    <location>
        <begin position="32"/>
        <end position="151"/>
    </location>
</feature>
<protein>
    <submittedName>
        <fullName evidence="7">FUSC family protein</fullName>
    </submittedName>
</protein>
<feature type="transmembrane region" description="Helical" evidence="5">
    <location>
        <begin position="84"/>
        <end position="103"/>
    </location>
</feature>
<evidence type="ECO:0000313" key="7">
    <source>
        <dbReference type="EMBL" id="MDM8157763.1"/>
    </source>
</evidence>
<keyword evidence="8" id="KW-1185">Reference proteome</keyword>
<dbReference type="Proteomes" id="UP001529340">
    <property type="component" value="Unassembled WGS sequence"/>
</dbReference>
<comment type="subcellular location">
    <subcellularLocation>
        <location evidence="1">Membrane</location>
        <topology evidence="1">Multi-pass membrane protein</topology>
    </subcellularLocation>
</comment>
<evidence type="ECO:0000256" key="1">
    <source>
        <dbReference type="ARBA" id="ARBA00004141"/>
    </source>
</evidence>
<keyword evidence="2 5" id="KW-0812">Transmembrane</keyword>
<accession>A0ABT7UDQ4</accession>
<evidence type="ECO:0000256" key="4">
    <source>
        <dbReference type="ARBA" id="ARBA00023136"/>
    </source>
</evidence>
<reference evidence="8" key="2">
    <citation type="submission" date="2023-06" db="EMBL/GenBank/DDBJ databases">
        <title>Identification and characterization of horizontal gene transfer across gut microbiota members of farm animals based on homology search.</title>
        <authorList>
            <person name="Zeman M."/>
            <person name="Kubasova T."/>
            <person name="Jahodarova E."/>
            <person name="Nykrynova M."/>
            <person name="Rychlik I."/>
        </authorList>
    </citation>
    <scope>NUCLEOTIDE SEQUENCE [LARGE SCALE GENOMIC DNA]</scope>
    <source>
        <strain evidence="8">ET39</strain>
    </source>
</reference>